<evidence type="ECO:0000256" key="1">
    <source>
        <dbReference type="SAM" id="MobiDB-lite"/>
    </source>
</evidence>
<evidence type="ECO:0000313" key="2">
    <source>
        <dbReference type="EMBL" id="MBX11623.1"/>
    </source>
</evidence>
<proteinExistence type="predicted"/>
<feature type="region of interest" description="Disordered" evidence="1">
    <location>
        <begin position="36"/>
        <end position="56"/>
    </location>
</feature>
<keyword evidence="2" id="KW-0240">DNA-directed RNA polymerase</keyword>
<keyword evidence="2" id="KW-0804">Transcription</keyword>
<name>A0A2P2L0X7_RHIMU</name>
<reference evidence="2" key="1">
    <citation type="submission" date="2018-02" db="EMBL/GenBank/DDBJ databases">
        <title>Rhizophora mucronata_Transcriptome.</title>
        <authorList>
            <person name="Meera S.P."/>
            <person name="Sreeshan A."/>
            <person name="Augustine A."/>
        </authorList>
    </citation>
    <scope>NUCLEOTIDE SEQUENCE</scope>
    <source>
        <tissue evidence="2">Leaf</tissue>
    </source>
</reference>
<dbReference type="GO" id="GO:0000428">
    <property type="term" value="C:DNA-directed RNA polymerase complex"/>
    <property type="evidence" value="ECO:0007669"/>
    <property type="project" value="UniProtKB-KW"/>
</dbReference>
<sequence>MFASLDEELLHISGSLKPGHTGSARWLDKYSEDVTMDSGVEKRKETEGEGELCTLH</sequence>
<dbReference type="AlphaFoldDB" id="A0A2P2L0X7"/>
<dbReference type="EMBL" id="GGEC01031139">
    <property type="protein sequence ID" value="MBX11623.1"/>
    <property type="molecule type" value="Transcribed_RNA"/>
</dbReference>
<protein>
    <submittedName>
        <fullName evidence="2">DNA-directed RNA polymerase I subunit rpa43</fullName>
    </submittedName>
</protein>
<organism evidence="2">
    <name type="scientific">Rhizophora mucronata</name>
    <name type="common">Asiatic mangrove</name>
    <dbReference type="NCBI Taxonomy" id="61149"/>
    <lineage>
        <taxon>Eukaryota</taxon>
        <taxon>Viridiplantae</taxon>
        <taxon>Streptophyta</taxon>
        <taxon>Embryophyta</taxon>
        <taxon>Tracheophyta</taxon>
        <taxon>Spermatophyta</taxon>
        <taxon>Magnoliopsida</taxon>
        <taxon>eudicotyledons</taxon>
        <taxon>Gunneridae</taxon>
        <taxon>Pentapetalae</taxon>
        <taxon>rosids</taxon>
        <taxon>fabids</taxon>
        <taxon>Malpighiales</taxon>
        <taxon>Rhizophoraceae</taxon>
        <taxon>Rhizophora</taxon>
    </lineage>
</organism>
<accession>A0A2P2L0X7</accession>